<dbReference type="EMBL" id="CM056810">
    <property type="protein sequence ID" value="KAJ8645565.1"/>
    <property type="molecule type" value="Genomic_DNA"/>
</dbReference>
<keyword evidence="2" id="KW-1185">Reference proteome</keyword>
<accession>A0ACC2MIN1</accession>
<proteinExistence type="predicted"/>
<gene>
    <name evidence="1" type="ORF">MRB53_007313</name>
</gene>
<dbReference type="Proteomes" id="UP001234297">
    <property type="component" value="Chromosome 2"/>
</dbReference>
<comment type="caution">
    <text evidence="1">The sequence shown here is derived from an EMBL/GenBank/DDBJ whole genome shotgun (WGS) entry which is preliminary data.</text>
</comment>
<evidence type="ECO:0000313" key="2">
    <source>
        <dbReference type="Proteomes" id="UP001234297"/>
    </source>
</evidence>
<reference evidence="1 2" key="1">
    <citation type="journal article" date="2022" name="Hortic Res">
        <title>A haplotype resolved chromosomal level avocado genome allows analysis of novel avocado genes.</title>
        <authorList>
            <person name="Nath O."/>
            <person name="Fletcher S.J."/>
            <person name="Hayward A."/>
            <person name="Shaw L.M."/>
            <person name="Masouleh A.K."/>
            <person name="Furtado A."/>
            <person name="Henry R.J."/>
            <person name="Mitter N."/>
        </authorList>
    </citation>
    <scope>NUCLEOTIDE SEQUENCE [LARGE SCALE GENOMIC DNA]</scope>
    <source>
        <strain evidence="2">cv. Hass</strain>
    </source>
</reference>
<protein>
    <submittedName>
        <fullName evidence="1">Uncharacterized protein</fullName>
    </submittedName>
</protein>
<evidence type="ECO:0000313" key="1">
    <source>
        <dbReference type="EMBL" id="KAJ8645565.1"/>
    </source>
</evidence>
<name>A0ACC2MIN1_PERAE</name>
<organism evidence="1 2">
    <name type="scientific">Persea americana</name>
    <name type="common">Avocado</name>
    <dbReference type="NCBI Taxonomy" id="3435"/>
    <lineage>
        <taxon>Eukaryota</taxon>
        <taxon>Viridiplantae</taxon>
        <taxon>Streptophyta</taxon>
        <taxon>Embryophyta</taxon>
        <taxon>Tracheophyta</taxon>
        <taxon>Spermatophyta</taxon>
        <taxon>Magnoliopsida</taxon>
        <taxon>Magnoliidae</taxon>
        <taxon>Laurales</taxon>
        <taxon>Lauraceae</taxon>
        <taxon>Persea</taxon>
    </lineage>
</organism>
<sequence>MDEVCKELMEVKAEMEKLKADYRVKKELSESLQIAHSEQLVKIGEAKMEIEKQAQELNAKSEEISLAKQLCEDLKLNLHEKESILKHLSSTNDQIRISSNEKLQKMEKETKELVSALEEAKTKLEDQDQKISAYIMEIEGLNRLLSTSQKKCSEAEEKAKASKELRQRDDLLLKLEQESRKIEERLKWKNEQFNHLEEAHQKVQNQFGESKKEWESEKSTLVDEICSLQTNFESQVRVSESLRSQLQMCNQALAHEESRRKLLEIQLSESKTSYENVVAEFQGAQSIIESLTAKRDEEISALRDLMVTKEIHFKEMEYLRVRLEQENEELRGSLKELQEAQISQAGAPSSVMKLRQKLRSLEQAHKDCSLILKAKEAECSFLSERVEKELVECQFKLTLKEKQIGELQTELEGCRSSMMQLKSQNEEISTTLRVLKSEFLEAHSEIKNSKVEMDLYNKQMEERISLLMEQLEKKNIALAKAQEDLEQEREMKASLMRRVESSDSKEEQYFLMQKKIERYEEMLKESLRYQEQLKEQASLKESALREDLRKVSDALDQANSELAEKTRERSEIEFELQSWKSVVERMEETKKDTEAQPKSYLDENQQLQREMEAAILSKMENDEAFKLERDLLLQNGFEKDKMVDDLLRQTALLEQESKRKETEAASLLEEVEKSTEEKDRKIDVLKQQLVLVEEESTRREADAIIHAKSEAQKIFDKERERLLCIAEEKDSRLNELQQQILQLEEDLRRETDAAISATVEAEAIIHAKSEEQKIFDRERKRLLCIAEEKDSRLNELQQQILQLEEDLRRETEAAISATVEAEAIIHAKSEEQKIFDRERKRLLCIAEEKDIRLNELQQQILQLEEDLRRETEAAISATVEAEKAFNKDKDNFLLIAAEKDQLINDHQHRILLLEQELVNMECTKQSEISNICEAWEKLVTDWMLAKLDIHDQSLYVTEQEEELDGLKQKLESEEKILSKSNKRLEQLKAKLELRQLEKEKEMDLFEEVRAERKSLLKVNTRLLAERDGLMDQMIEFYDRIGGFSIEDMELMKSFEKIVQKMETAKECQGDGLFDSSEDKNICSPLKKKAELDFDNRSPLKVLNN</sequence>